<reference evidence="1" key="2">
    <citation type="journal article" date="2020" name="Nat. Commun.">
        <title>Large-scale genome sequencing of mycorrhizal fungi provides insights into the early evolution of symbiotic traits.</title>
        <authorList>
            <person name="Miyauchi S."/>
            <person name="Kiss E."/>
            <person name="Kuo A."/>
            <person name="Drula E."/>
            <person name="Kohler A."/>
            <person name="Sanchez-Garcia M."/>
            <person name="Morin E."/>
            <person name="Andreopoulos B."/>
            <person name="Barry K.W."/>
            <person name="Bonito G."/>
            <person name="Buee M."/>
            <person name="Carver A."/>
            <person name="Chen C."/>
            <person name="Cichocki N."/>
            <person name="Clum A."/>
            <person name="Culley D."/>
            <person name="Crous P.W."/>
            <person name="Fauchery L."/>
            <person name="Girlanda M."/>
            <person name="Hayes R.D."/>
            <person name="Keri Z."/>
            <person name="LaButti K."/>
            <person name="Lipzen A."/>
            <person name="Lombard V."/>
            <person name="Magnuson J."/>
            <person name="Maillard F."/>
            <person name="Murat C."/>
            <person name="Nolan M."/>
            <person name="Ohm R.A."/>
            <person name="Pangilinan J."/>
            <person name="Pereira M.F."/>
            <person name="Perotto S."/>
            <person name="Peter M."/>
            <person name="Pfister S."/>
            <person name="Riley R."/>
            <person name="Sitrit Y."/>
            <person name="Stielow J.B."/>
            <person name="Szollosi G."/>
            <person name="Zifcakova L."/>
            <person name="Stursova M."/>
            <person name="Spatafora J.W."/>
            <person name="Tedersoo L."/>
            <person name="Vaario L.M."/>
            <person name="Yamada A."/>
            <person name="Yan M."/>
            <person name="Wang P."/>
            <person name="Xu J."/>
            <person name="Bruns T."/>
            <person name="Baldrian P."/>
            <person name="Vilgalys R."/>
            <person name="Dunand C."/>
            <person name="Henrissat B."/>
            <person name="Grigoriev I.V."/>
            <person name="Hibbett D."/>
            <person name="Nagy L.G."/>
            <person name="Martin F.M."/>
        </authorList>
    </citation>
    <scope>NUCLEOTIDE SEQUENCE</scope>
    <source>
        <strain evidence="1">Prilba</strain>
    </source>
</reference>
<keyword evidence="2" id="KW-1185">Reference proteome</keyword>
<organism evidence="1 2">
    <name type="scientific">Russula ochroleuca</name>
    <dbReference type="NCBI Taxonomy" id="152965"/>
    <lineage>
        <taxon>Eukaryota</taxon>
        <taxon>Fungi</taxon>
        <taxon>Dikarya</taxon>
        <taxon>Basidiomycota</taxon>
        <taxon>Agaricomycotina</taxon>
        <taxon>Agaricomycetes</taxon>
        <taxon>Russulales</taxon>
        <taxon>Russulaceae</taxon>
        <taxon>Russula</taxon>
    </lineage>
</organism>
<accession>A0A9P5MLD2</accession>
<evidence type="ECO:0000313" key="2">
    <source>
        <dbReference type="Proteomes" id="UP000759537"/>
    </source>
</evidence>
<feature type="non-terminal residue" evidence="1">
    <location>
        <position position="1"/>
    </location>
</feature>
<dbReference type="EMBL" id="WHVB01000036">
    <property type="protein sequence ID" value="KAF8467480.1"/>
    <property type="molecule type" value="Genomic_DNA"/>
</dbReference>
<protein>
    <submittedName>
        <fullName evidence="1">Uncharacterized protein</fullName>
    </submittedName>
</protein>
<reference evidence="1" key="1">
    <citation type="submission" date="2019-10" db="EMBL/GenBank/DDBJ databases">
        <authorList>
            <consortium name="DOE Joint Genome Institute"/>
            <person name="Kuo A."/>
            <person name="Miyauchi S."/>
            <person name="Kiss E."/>
            <person name="Drula E."/>
            <person name="Kohler A."/>
            <person name="Sanchez-Garcia M."/>
            <person name="Andreopoulos B."/>
            <person name="Barry K.W."/>
            <person name="Bonito G."/>
            <person name="Buee M."/>
            <person name="Carver A."/>
            <person name="Chen C."/>
            <person name="Cichocki N."/>
            <person name="Clum A."/>
            <person name="Culley D."/>
            <person name="Crous P.W."/>
            <person name="Fauchery L."/>
            <person name="Girlanda M."/>
            <person name="Hayes R."/>
            <person name="Keri Z."/>
            <person name="LaButti K."/>
            <person name="Lipzen A."/>
            <person name="Lombard V."/>
            <person name="Magnuson J."/>
            <person name="Maillard F."/>
            <person name="Morin E."/>
            <person name="Murat C."/>
            <person name="Nolan M."/>
            <person name="Ohm R."/>
            <person name="Pangilinan J."/>
            <person name="Pereira M."/>
            <person name="Perotto S."/>
            <person name="Peter M."/>
            <person name="Riley R."/>
            <person name="Sitrit Y."/>
            <person name="Stielow B."/>
            <person name="Szollosi G."/>
            <person name="Zifcakova L."/>
            <person name="Stursova M."/>
            <person name="Spatafora J.W."/>
            <person name="Tedersoo L."/>
            <person name="Vaario L.-M."/>
            <person name="Yamada A."/>
            <person name="Yan M."/>
            <person name="Wang P."/>
            <person name="Xu J."/>
            <person name="Bruns T."/>
            <person name="Baldrian P."/>
            <person name="Vilgalys R."/>
            <person name="Henrissat B."/>
            <person name="Grigoriev I.V."/>
            <person name="Hibbett D."/>
            <person name="Nagy L.G."/>
            <person name="Martin F.M."/>
        </authorList>
    </citation>
    <scope>NUCLEOTIDE SEQUENCE</scope>
    <source>
        <strain evidence="1">Prilba</strain>
    </source>
</reference>
<comment type="caution">
    <text evidence="1">The sequence shown here is derived from an EMBL/GenBank/DDBJ whole genome shotgun (WGS) entry which is preliminary data.</text>
</comment>
<dbReference type="AlphaFoldDB" id="A0A9P5MLD2"/>
<name>A0A9P5MLD2_9AGAM</name>
<sequence>TFSFSLGTRQVRSAARATFFDPQITQFTRVNNKRDPAPTVPGDPLGFGDPCGGVHIKSGWHSVACPRG</sequence>
<dbReference type="InterPro" id="IPR029058">
    <property type="entry name" value="AB_hydrolase_fold"/>
</dbReference>
<proteinExistence type="predicted"/>
<dbReference type="Proteomes" id="UP000759537">
    <property type="component" value="Unassembled WGS sequence"/>
</dbReference>
<evidence type="ECO:0000313" key="1">
    <source>
        <dbReference type="EMBL" id="KAF8467480.1"/>
    </source>
</evidence>
<gene>
    <name evidence="1" type="ORF">DFH94DRAFT_638969</name>
</gene>
<dbReference type="OrthoDB" id="426718at2759"/>
<dbReference type="Gene3D" id="3.40.50.1820">
    <property type="entry name" value="alpha/beta hydrolase"/>
    <property type="match status" value="1"/>
</dbReference>